<reference evidence="3" key="1">
    <citation type="journal article" date="2019" name="Int. J. Syst. Evol. Microbiol.">
        <title>The Global Catalogue of Microorganisms (GCM) 10K type strain sequencing project: providing services to taxonomists for standard genome sequencing and annotation.</title>
        <authorList>
            <consortium name="The Broad Institute Genomics Platform"/>
            <consortium name="The Broad Institute Genome Sequencing Center for Infectious Disease"/>
            <person name="Wu L."/>
            <person name="Ma J."/>
        </authorList>
    </citation>
    <scope>NUCLEOTIDE SEQUENCE [LARGE SCALE GENOMIC DNA]</scope>
    <source>
        <strain evidence="3">KCTC 42805</strain>
    </source>
</reference>
<gene>
    <name evidence="2" type="ORF">ACFSUS_20285</name>
</gene>
<keyword evidence="3" id="KW-1185">Reference proteome</keyword>
<organism evidence="2 3">
    <name type="scientific">Spirosoma soli</name>
    <dbReference type="NCBI Taxonomy" id="1770529"/>
    <lineage>
        <taxon>Bacteria</taxon>
        <taxon>Pseudomonadati</taxon>
        <taxon>Bacteroidota</taxon>
        <taxon>Cytophagia</taxon>
        <taxon>Cytophagales</taxon>
        <taxon>Cytophagaceae</taxon>
        <taxon>Spirosoma</taxon>
    </lineage>
</organism>
<evidence type="ECO:0000313" key="2">
    <source>
        <dbReference type="EMBL" id="MFD2572992.1"/>
    </source>
</evidence>
<evidence type="ECO:0000256" key="1">
    <source>
        <dbReference type="SAM" id="MobiDB-lite"/>
    </source>
</evidence>
<dbReference type="EMBL" id="JBHULN010000014">
    <property type="protein sequence ID" value="MFD2572992.1"/>
    <property type="molecule type" value="Genomic_DNA"/>
</dbReference>
<protein>
    <submittedName>
        <fullName evidence="2">Uncharacterized protein</fullName>
    </submittedName>
</protein>
<comment type="caution">
    <text evidence="2">The sequence shown here is derived from an EMBL/GenBank/DDBJ whole genome shotgun (WGS) entry which is preliminary data.</text>
</comment>
<feature type="region of interest" description="Disordered" evidence="1">
    <location>
        <begin position="1"/>
        <end position="61"/>
    </location>
</feature>
<sequence length="61" mass="6771">MESNQSAGKQYHGEEESQGNNGFLVSEETENVKPTGVDDESTGMTNDDYLGRTNKENRDDD</sequence>
<proteinExistence type="predicted"/>
<evidence type="ECO:0000313" key="3">
    <source>
        <dbReference type="Proteomes" id="UP001597469"/>
    </source>
</evidence>
<accession>A0ABW5MBR0</accession>
<dbReference type="RefSeq" id="WP_381525587.1">
    <property type="nucleotide sequence ID" value="NZ_JBHULN010000014.1"/>
</dbReference>
<dbReference type="Proteomes" id="UP001597469">
    <property type="component" value="Unassembled WGS sequence"/>
</dbReference>
<feature type="compositionally biased region" description="Basic and acidic residues" evidence="1">
    <location>
        <begin position="49"/>
        <end position="61"/>
    </location>
</feature>
<name>A0ABW5MBR0_9BACT</name>